<protein>
    <submittedName>
        <fullName evidence="1">Uncharacterized protein</fullName>
    </submittedName>
</protein>
<evidence type="ECO:0000313" key="1">
    <source>
        <dbReference type="EMBL" id="KAK2142084.1"/>
    </source>
</evidence>
<proteinExistence type="predicted"/>
<keyword evidence="2" id="KW-1185">Reference proteome</keyword>
<comment type="caution">
    <text evidence="1">The sequence shown here is derived from an EMBL/GenBank/DDBJ whole genome shotgun (WGS) entry which is preliminary data.</text>
</comment>
<sequence>MKKLPIIRNFGYESNFVLTRVTRKQHCLSYIMPHSRCNYQLFSFFEYHLPLELPPSMCYTSEQLGRI</sequence>
<dbReference type="AlphaFoldDB" id="A0AAD9IWR3"/>
<name>A0AAD9IWR3_RIDPI</name>
<gene>
    <name evidence="1" type="ORF">NP493_5009g00002</name>
</gene>
<accession>A0AAD9IWR3</accession>
<dbReference type="Proteomes" id="UP001209878">
    <property type="component" value="Unassembled WGS sequence"/>
</dbReference>
<dbReference type="EMBL" id="JAODUO010004995">
    <property type="protein sequence ID" value="KAK2142084.1"/>
    <property type="molecule type" value="Genomic_DNA"/>
</dbReference>
<evidence type="ECO:0000313" key="2">
    <source>
        <dbReference type="Proteomes" id="UP001209878"/>
    </source>
</evidence>
<organism evidence="1 2">
    <name type="scientific">Ridgeia piscesae</name>
    <name type="common">Tubeworm</name>
    <dbReference type="NCBI Taxonomy" id="27915"/>
    <lineage>
        <taxon>Eukaryota</taxon>
        <taxon>Metazoa</taxon>
        <taxon>Spiralia</taxon>
        <taxon>Lophotrochozoa</taxon>
        <taxon>Annelida</taxon>
        <taxon>Polychaeta</taxon>
        <taxon>Sedentaria</taxon>
        <taxon>Canalipalpata</taxon>
        <taxon>Sabellida</taxon>
        <taxon>Siboglinidae</taxon>
        <taxon>Ridgeia</taxon>
    </lineage>
</organism>
<reference evidence="1" key="1">
    <citation type="journal article" date="2023" name="Mol. Biol. Evol.">
        <title>Third-Generation Sequencing Reveals the Adaptive Role of the Epigenome in Three Deep-Sea Polychaetes.</title>
        <authorList>
            <person name="Perez M."/>
            <person name="Aroh O."/>
            <person name="Sun Y."/>
            <person name="Lan Y."/>
            <person name="Juniper S.K."/>
            <person name="Young C.R."/>
            <person name="Angers B."/>
            <person name="Qian P.Y."/>
        </authorList>
    </citation>
    <scope>NUCLEOTIDE SEQUENCE</scope>
    <source>
        <strain evidence="1">R07B-5</strain>
    </source>
</reference>